<feature type="compositionally biased region" description="Polar residues" evidence="3">
    <location>
        <begin position="475"/>
        <end position="486"/>
    </location>
</feature>
<dbReference type="InterPro" id="IPR017850">
    <property type="entry name" value="Alkaline_phosphatase_core_sf"/>
</dbReference>
<dbReference type="PANTHER" id="PTHR43751">
    <property type="entry name" value="SULFATASE"/>
    <property type="match status" value="1"/>
</dbReference>
<comment type="similarity">
    <text evidence="1">Belongs to the sulfatase family.</text>
</comment>
<keyword evidence="7" id="KW-1185">Reference proteome</keyword>
<dbReference type="PROSITE" id="PS00523">
    <property type="entry name" value="SULFATASE_1"/>
    <property type="match status" value="1"/>
</dbReference>
<evidence type="ECO:0000256" key="4">
    <source>
        <dbReference type="SAM" id="SignalP"/>
    </source>
</evidence>
<keyword evidence="6" id="KW-0808">Transferase</keyword>
<evidence type="ECO:0000256" key="2">
    <source>
        <dbReference type="ARBA" id="ARBA00022801"/>
    </source>
</evidence>
<feature type="chain" id="PRO_5024848528" evidence="4">
    <location>
        <begin position="24"/>
        <end position="486"/>
    </location>
</feature>
<dbReference type="EMBL" id="CP045652">
    <property type="protein sequence ID" value="QGA25581.1"/>
    <property type="molecule type" value="Genomic_DNA"/>
</dbReference>
<keyword evidence="2 6" id="KW-0378">Hydrolase</keyword>
<dbReference type="RefSeq" id="WP_153509901.1">
    <property type="nucleotide sequence ID" value="NZ_CP045652.1"/>
</dbReference>
<dbReference type="Proteomes" id="UP000326921">
    <property type="component" value="Chromosome"/>
</dbReference>
<dbReference type="SUPFAM" id="SSF53649">
    <property type="entry name" value="Alkaline phosphatase-like"/>
    <property type="match status" value="1"/>
</dbReference>
<evidence type="ECO:0000259" key="5">
    <source>
        <dbReference type="Pfam" id="PF00884"/>
    </source>
</evidence>
<dbReference type="PROSITE" id="PS00149">
    <property type="entry name" value="SULFATASE_2"/>
    <property type="match status" value="1"/>
</dbReference>
<feature type="region of interest" description="Disordered" evidence="3">
    <location>
        <begin position="438"/>
        <end position="486"/>
    </location>
</feature>
<feature type="region of interest" description="Disordered" evidence="3">
    <location>
        <begin position="362"/>
        <end position="381"/>
    </location>
</feature>
<keyword evidence="4" id="KW-0732">Signal</keyword>
<evidence type="ECO:0000256" key="3">
    <source>
        <dbReference type="SAM" id="MobiDB-lite"/>
    </source>
</evidence>
<dbReference type="InterPro" id="IPR000917">
    <property type="entry name" value="Sulfatase_N"/>
</dbReference>
<proteinExistence type="inferred from homology"/>
<dbReference type="InterPro" id="IPR024607">
    <property type="entry name" value="Sulfatase_CS"/>
</dbReference>
<sequence>MKKNKIYIPFIAVLLCLAQGSFAQTNSSPNIILIIADDVSWDDIAAYGNTKIKTPNIDRLANSGVKFENAFLVTSSCSPSRTSILTGRYPHNTGAAELHTELGPEQVLLPAELKKAGYYTALAGKWHEGKETAKAYDTLLVNKKENGEGGEEQWLSLLRNSFGDKPFFLWLASYDAHRDWSADSTFDHVYQNEEVSVPPTLVDDEQTRRDLVSYYNEITRLDLYVGKIWKELEDSGQLNNTIIIFMADNGRPFPGSKTRLTDRGIKTPLLLHWPNGIKGNQSIQALVSSIDISATILDIVNVEIPANFQGKSFASLFNSDPHTTFRNYVFAEHNWHDYEAYERSVRTKDFLYIKNIRPQFTNDGPIDANQSPSANSLKLGQKNGSLSKLQAEPYLSSRPKEEFYVLKDDSLQVNNQIDNPAFKDEIKNLRTVLTQWQRETGDSEPSLLTPHWYDKNTAKPLPKKGQRGEMPGKKNNANLNLNPGPF</sequence>
<evidence type="ECO:0000313" key="6">
    <source>
        <dbReference type="EMBL" id="QGA25581.1"/>
    </source>
</evidence>
<dbReference type="AlphaFoldDB" id="A0A5Q0Q9P6"/>
<evidence type="ECO:0000256" key="1">
    <source>
        <dbReference type="ARBA" id="ARBA00008779"/>
    </source>
</evidence>
<feature type="domain" description="Sulfatase N-terminal" evidence="5">
    <location>
        <begin position="29"/>
        <end position="301"/>
    </location>
</feature>
<gene>
    <name evidence="6" type="ORF">GFH32_04280</name>
</gene>
<reference evidence="6 7" key="1">
    <citation type="submission" date="2019-10" db="EMBL/GenBank/DDBJ databases">
        <authorList>
            <person name="Dong K."/>
        </authorList>
    </citation>
    <scope>NUCLEOTIDE SEQUENCE [LARGE SCALE GENOMIC DNA]</scope>
    <source>
        <strain evidence="7">dk4302</strain>
    </source>
</reference>
<dbReference type="Gene3D" id="3.40.720.10">
    <property type="entry name" value="Alkaline Phosphatase, subunit A"/>
    <property type="match status" value="1"/>
</dbReference>
<dbReference type="KEGG" id="sphe:GFH32_04280"/>
<dbReference type="InterPro" id="IPR052701">
    <property type="entry name" value="GAG_Ulvan_Degrading_Sulfatases"/>
</dbReference>
<name>A0A5Q0Q9P6_9SPHI</name>
<feature type="signal peptide" evidence="4">
    <location>
        <begin position="1"/>
        <end position="23"/>
    </location>
</feature>
<dbReference type="GO" id="GO:0016787">
    <property type="term" value="F:hydrolase activity"/>
    <property type="evidence" value="ECO:0007669"/>
    <property type="project" value="UniProtKB-KW"/>
</dbReference>
<dbReference type="CDD" id="cd16027">
    <property type="entry name" value="SGSH"/>
    <property type="match status" value="1"/>
</dbReference>
<accession>A0A5Q0Q9P6</accession>
<organism evidence="6 7">
    <name type="scientific">Sphingobacterium zhuxiongii</name>
    <dbReference type="NCBI Taxonomy" id="2662364"/>
    <lineage>
        <taxon>Bacteria</taxon>
        <taxon>Pseudomonadati</taxon>
        <taxon>Bacteroidota</taxon>
        <taxon>Sphingobacteriia</taxon>
        <taxon>Sphingobacteriales</taxon>
        <taxon>Sphingobacteriaceae</taxon>
        <taxon>Sphingobacterium</taxon>
    </lineage>
</organism>
<dbReference type="Pfam" id="PF00884">
    <property type="entry name" value="Sulfatase"/>
    <property type="match status" value="1"/>
</dbReference>
<protein>
    <submittedName>
        <fullName evidence="6">Sulfatase-like hydrolase/transferase</fullName>
    </submittedName>
</protein>
<evidence type="ECO:0000313" key="7">
    <source>
        <dbReference type="Proteomes" id="UP000326921"/>
    </source>
</evidence>
<dbReference type="GO" id="GO:0016740">
    <property type="term" value="F:transferase activity"/>
    <property type="evidence" value="ECO:0007669"/>
    <property type="project" value="UniProtKB-KW"/>
</dbReference>
<dbReference type="PANTHER" id="PTHR43751:SF1">
    <property type="entry name" value="SULFATASE ATSG-RELATED"/>
    <property type="match status" value="1"/>
</dbReference>